<name>A0A7G9RFG0_9ACTN</name>
<evidence type="ECO:0000313" key="1">
    <source>
        <dbReference type="EMBL" id="QNN54335.1"/>
    </source>
</evidence>
<gene>
    <name evidence="1" type="ORF">H9L09_08385</name>
</gene>
<organism evidence="1 2">
    <name type="scientific">Nocardioides mesophilus</name>
    <dbReference type="NCBI Taxonomy" id="433659"/>
    <lineage>
        <taxon>Bacteria</taxon>
        <taxon>Bacillati</taxon>
        <taxon>Actinomycetota</taxon>
        <taxon>Actinomycetes</taxon>
        <taxon>Propionibacteriales</taxon>
        <taxon>Nocardioidaceae</taxon>
        <taxon>Nocardioides</taxon>
    </lineage>
</organism>
<sequence>MRVLIVDGANVVGSRPNGWWRDRPGAAKRLHESIGAVDLGYDQVVLVLEGDAKRGQQVGEDGAVHTVHASGSGDDAIVEQVRTRNADGDTVVVVTADRQLRERVEAAGGSSVGPSWLLAQTS</sequence>
<dbReference type="Proteomes" id="UP000515947">
    <property type="component" value="Chromosome"/>
</dbReference>
<proteinExistence type="predicted"/>
<accession>A0A7G9RFG0</accession>
<evidence type="ECO:0000313" key="2">
    <source>
        <dbReference type="Proteomes" id="UP000515947"/>
    </source>
</evidence>
<reference evidence="1 2" key="1">
    <citation type="submission" date="2020-08" db="EMBL/GenBank/DDBJ databases">
        <title>Genome sequence of Nocardioides mesophilus KACC 16243T.</title>
        <authorList>
            <person name="Hyun D.-W."/>
            <person name="Bae J.-W."/>
        </authorList>
    </citation>
    <scope>NUCLEOTIDE SEQUENCE [LARGE SCALE GENOMIC DNA]</scope>
    <source>
        <strain evidence="1 2">KACC 16243</strain>
    </source>
</reference>
<dbReference type="KEGG" id="nmes:H9L09_08385"/>
<keyword evidence="2" id="KW-1185">Reference proteome</keyword>
<evidence type="ECO:0008006" key="3">
    <source>
        <dbReference type="Google" id="ProtNLM"/>
    </source>
</evidence>
<dbReference type="AlphaFoldDB" id="A0A7G9RFG0"/>
<protein>
    <recommendedName>
        <fullName evidence="3">NYN domain-containing protein</fullName>
    </recommendedName>
</protein>
<dbReference type="EMBL" id="CP060713">
    <property type="protein sequence ID" value="QNN54335.1"/>
    <property type="molecule type" value="Genomic_DNA"/>
</dbReference>
<dbReference type="RefSeq" id="WP_187580175.1">
    <property type="nucleotide sequence ID" value="NZ_CP060713.1"/>
</dbReference>